<dbReference type="Gene3D" id="3.90.650.10">
    <property type="entry name" value="PurM-like C-terminal domain"/>
    <property type="match status" value="1"/>
</dbReference>
<keyword evidence="2" id="KW-1185">Reference proteome</keyword>
<organism evidence="1 2">
    <name type="scientific">Sporothrix stenoceras</name>
    <dbReference type="NCBI Taxonomy" id="5173"/>
    <lineage>
        <taxon>Eukaryota</taxon>
        <taxon>Fungi</taxon>
        <taxon>Dikarya</taxon>
        <taxon>Ascomycota</taxon>
        <taxon>Pezizomycotina</taxon>
        <taxon>Sordariomycetes</taxon>
        <taxon>Sordariomycetidae</taxon>
        <taxon>Ophiostomatales</taxon>
        <taxon>Ophiostomataceae</taxon>
        <taxon>Sporothrix</taxon>
    </lineage>
</organism>
<comment type="caution">
    <text evidence="1">The sequence shown here is derived from an EMBL/GenBank/DDBJ whole genome shotgun (WGS) entry which is preliminary data.</text>
</comment>
<dbReference type="PANTHER" id="PTHR10520">
    <property type="entry name" value="TRIFUNCTIONAL PURINE BIOSYNTHETIC PROTEIN ADENOSINE-3-RELATED"/>
    <property type="match status" value="1"/>
</dbReference>
<reference evidence="1 2" key="1">
    <citation type="journal article" date="2024" name="IMA Fungus">
        <title>IMA Genome - F19 : A genome assembly and annotation guide to empower mycologists, including annotated draft genome sequences of Ceratocystis pirilliformis, Diaporthe australafricana, Fusarium ophioides, Paecilomyces lecythidis, and Sporothrix stenoceras.</title>
        <authorList>
            <person name="Aylward J."/>
            <person name="Wilson A.M."/>
            <person name="Visagie C.M."/>
            <person name="Spraker J."/>
            <person name="Barnes I."/>
            <person name="Buitendag C."/>
            <person name="Ceriani C."/>
            <person name="Del Mar Angel L."/>
            <person name="du Plessis D."/>
            <person name="Fuchs T."/>
            <person name="Gasser K."/>
            <person name="Kramer D."/>
            <person name="Li W."/>
            <person name="Munsamy K."/>
            <person name="Piso A."/>
            <person name="Price J.L."/>
            <person name="Sonnekus B."/>
            <person name="Thomas C."/>
            <person name="van der Nest A."/>
            <person name="van Dijk A."/>
            <person name="van Heerden A."/>
            <person name="van Vuuren N."/>
            <person name="Yilmaz N."/>
            <person name="Duong T.A."/>
            <person name="van der Merwe N.A."/>
            <person name="Wingfield M.J."/>
            <person name="Wingfield B.D."/>
        </authorList>
    </citation>
    <scope>NUCLEOTIDE SEQUENCE [LARGE SCALE GENOMIC DNA]</scope>
    <source>
        <strain evidence="1 2">CMW 5346</strain>
    </source>
</reference>
<name>A0ABR3ZC64_9PEZI</name>
<protein>
    <submittedName>
        <fullName evidence="1">Bifunctional purine biosynthetic protein ADE1</fullName>
    </submittedName>
</protein>
<dbReference type="SUPFAM" id="SSF56042">
    <property type="entry name" value="PurM C-terminal domain-like"/>
    <property type="match status" value="1"/>
</dbReference>
<proteinExistence type="predicted"/>
<dbReference type="InterPro" id="IPR036676">
    <property type="entry name" value="PurM-like_C_sf"/>
</dbReference>
<dbReference type="Proteomes" id="UP001583186">
    <property type="component" value="Unassembled WGS sequence"/>
</dbReference>
<dbReference type="PANTHER" id="PTHR10520:SF12">
    <property type="entry name" value="TRIFUNCTIONAL PURINE BIOSYNTHETIC PROTEIN ADENOSINE-3"/>
    <property type="match status" value="1"/>
</dbReference>
<dbReference type="EMBL" id="JAWCUI010000018">
    <property type="protein sequence ID" value="KAL1897615.1"/>
    <property type="molecule type" value="Genomic_DNA"/>
</dbReference>
<accession>A0ABR3ZC64</accession>
<gene>
    <name evidence="1" type="primary">ade1_1</name>
    <name evidence="1" type="ORF">Sste5346_003921</name>
</gene>
<dbReference type="InterPro" id="IPR004733">
    <property type="entry name" value="PurM_cligase"/>
</dbReference>
<sequence length="112" mass="12079">MLYCASQYSYNVRFGEPETVLPLLSADTYLAEIMLACTFGCLYAMPIRVEDRFSATVVVASAGYPGSYAKGTPMAAGDALLGLASIGVHLKDFSQVREIVERSGVTYREPAP</sequence>
<evidence type="ECO:0000313" key="2">
    <source>
        <dbReference type="Proteomes" id="UP001583186"/>
    </source>
</evidence>
<evidence type="ECO:0000313" key="1">
    <source>
        <dbReference type="EMBL" id="KAL1897615.1"/>
    </source>
</evidence>